<dbReference type="AlphaFoldDB" id="A0A7S3FBC6"/>
<organism evidence="1">
    <name type="scientific">Prasinoderma singulare</name>
    <dbReference type="NCBI Taxonomy" id="676789"/>
    <lineage>
        <taxon>Eukaryota</taxon>
        <taxon>Viridiplantae</taxon>
        <taxon>Prasinodermophyta</taxon>
        <taxon>Prasinodermophyceae</taxon>
        <taxon>Prasinodermales</taxon>
        <taxon>Prasinodermaceae</taxon>
        <taxon>Prasinoderma</taxon>
    </lineage>
</organism>
<sequence length="244" mass="24957">MTLVFPFVGSLSSSLVTPTLPNECVQTLLLKHDGRLEPDVETITAAADASLFPLEEAFGAGGTPPPTLPLVSLVSVTGLRRVAPWVESRGVLFAERTEIAMGAPKVLGTAADASASQTVAGSGGEAGGNGVGPLAGVMEVTLVEEALFGVPFVKGLVEAGLRGATQPASSYAPLVVASDRRYGCASGLKAALDMHHASINYCFLLDREGRVRWRATGGVAKSHGGGEAMAAACDALLEEALATR</sequence>
<reference evidence="1" key="1">
    <citation type="submission" date="2021-01" db="EMBL/GenBank/DDBJ databases">
        <authorList>
            <person name="Corre E."/>
            <person name="Pelletier E."/>
            <person name="Niang G."/>
            <person name="Scheremetjew M."/>
            <person name="Finn R."/>
            <person name="Kale V."/>
            <person name="Holt S."/>
            <person name="Cochrane G."/>
            <person name="Meng A."/>
            <person name="Brown T."/>
            <person name="Cohen L."/>
        </authorList>
    </citation>
    <scope>NUCLEOTIDE SEQUENCE</scope>
    <source>
        <strain evidence="1">RCC927</strain>
    </source>
</reference>
<proteinExistence type="predicted"/>
<dbReference type="EMBL" id="HBHY01010799">
    <property type="protein sequence ID" value="CAE0138574.1"/>
    <property type="molecule type" value="Transcribed_RNA"/>
</dbReference>
<evidence type="ECO:0000313" key="1">
    <source>
        <dbReference type="EMBL" id="CAE0138574.1"/>
    </source>
</evidence>
<protein>
    <submittedName>
        <fullName evidence="1">Uncharacterized protein</fullName>
    </submittedName>
</protein>
<name>A0A7S3FBC6_9VIRI</name>
<gene>
    <name evidence="1" type="ORF">PSIN1315_LOCUS6974</name>
</gene>
<accession>A0A7S3FBC6</accession>